<dbReference type="SUPFAM" id="SSF103515">
    <property type="entry name" value="Autotransporter"/>
    <property type="match status" value="1"/>
</dbReference>
<protein>
    <submittedName>
        <fullName evidence="3">Autotransporter outer membrane beta-barrel domain-containing protein</fullName>
    </submittedName>
</protein>
<name>A0ABS4AVQ4_9PROT</name>
<dbReference type="Pfam" id="PF03797">
    <property type="entry name" value="Autotransporter"/>
    <property type="match status" value="1"/>
</dbReference>
<dbReference type="InterPro" id="IPR036709">
    <property type="entry name" value="Autotransporte_beta_dom_sf"/>
</dbReference>
<keyword evidence="4" id="KW-1185">Reference proteome</keyword>
<gene>
    <name evidence="3" type="ORF">J5Y09_16115</name>
</gene>
<evidence type="ECO:0000256" key="1">
    <source>
        <dbReference type="SAM" id="SignalP"/>
    </source>
</evidence>
<reference evidence="3 4" key="1">
    <citation type="submission" date="2021-03" db="EMBL/GenBank/DDBJ databases">
        <authorList>
            <person name="So Y."/>
        </authorList>
    </citation>
    <scope>NUCLEOTIDE SEQUENCE [LARGE SCALE GENOMIC DNA]</scope>
    <source>
        <strain evidence="3 4">PWR1</strain>
    </source>
</reference>
<dbReference type="Gene3D" id="2.40.128.130">
    <property type="entry name" value="Autotransporter beta-domain"/>
    <property type="match status" value="1"/>
</dbReference>
<dbReference type="Proteomes" id="UP000680815">
    <property type="component" value="Unassembled WGS sequence"/>
</dbReference>
<accession>A0ABS4AVQ4</accession>
<proteinExistence type="predicted"/>
<dbReference type="EMBL" id="JAGIYZ010000016">
    <property type="protein sequence ID" value="MBP0465451.1"/>
    <property type="molecule type" value="Genomic_DNA"/>
</dbReference>
<dbReference type="InterPro" id="IPR005546">
    <property type="entry name" value="Autotransporte_beta"/>
</dbReference>
<organism evidence="3 4">
    <name type="scientific">Roseomonas nitratireducens</name>
    <dbReference type="NCBI Taxonomy" id="2820810"/>
    <lineage>
        <taxon>Bacteria</taxon>
        <taxon>Pseudomonadati</taxon>
        <taxon>Pseudomonadota</taxon>
        <taxon>Alphaproteobacteria</taxon>
        <taxon>Acetobacterales</taxon>
        <taxon>Roseomonadaceae</taxon>
        <taxon>Roseomonas</taxon>
    </lineage>
</organism>
<comment type="caution">
    <text evidence="3">The sequence shown here is derived from an EMBL/GenBank/DDBJ whole genome shotgun (WGS) entry which is preliminary data.</text>
</comment>
<feature type="chain" id="PRO_5045088871" evidence="1">
    <location>
        <begin position="23"/>
        <end position="513"/>
    </location>
</feature>
<evidence type="ECO:0000313" key="3">
    <source>
        <dbReference type="EMBL" id="MBP0465451.1"/>
    </source>
</evidence>
<sequence length="513" mass="52289">MGLRFVVAALGASLALPSAALAQTAPLDLSSSSFTRSVQTDPTPQVRIDGILGSGPSPLVSLFATGAFGSPASNAAVASVGLALTSAAAPVRVQLSAPRLVGRAPTERIVNGTPFDVVITGEGTATIPTGARGVCATAGTSGLLGDGGDLPAGCQNAGTAVAVAPGQSFVLTNTNTPQLVLAGSADVYAVTATPIVQIGTGHTMTRIGTFQDLDRMADRLFEDMGDPGFAGGGDRPWAVFAEAFGGFGRLNADPSRYLPGARTEFGGISSGIAGVPLPGIVAGWIFDASRVEMATNDPFAPESSRMDLVKTGPFGSFRLGDFTISLLAVGGRGDSATRSGSAAAGGVASAGYGMTMATGGGEVAMNLRQILGIPLTPQFGYQYARVETEGFTETGSPFALRGQGGASERQRMWVGAIWSDSYEVGPFRVEPRAYLRVVNLWGDTDGASNAVFAGFPQAGQVNLAGPQVAGWAAQWGLRARIPLLAGVAQVSWDGQTGAGYDAQVFAARFRLAF</sequence>
<dbReference type="RefSeq" id="WP_209352842.1">
    <property type="nucleotide sequence ID" value="NZ_JAGIYZ010000016.1"/>
</dbReference>
<dbReference type="SMART" id="SM00869">
    <property type="entry name" value="Autotransporter"/>
    <property type="match status" value="1"/>
</dbReference>
<feature type="signal peptide" evidence="1">
    <location>
        <begin position="1"/>
        <end position="22"/>
    </location>
</feature>
<evidence type="ECO:0000259" key="2">
    <source>
        <dbReference type="PROSITE" id="PS51208"/>
    </source>
</evidence>
<keyword evidence="1" id="KW-0732">Signal</keyword>
<evidence type="ECO:0000313" key="4">
    <source>
        <dbReference type="Proteomes" id="UP000680815"/>
    </source>
</evidence>
<dbReference type="PROSITE" id="PS51208">
    <property type="entry name" value="AUTOTRANSPORTER"/>
    <property type="match status" value="1"/>
</dbReference>
<feature type="domain" description="Autotransporter" evidence="2">
    <location>
        <begin position="232"/>
        <end position="513"/>
    </location>
</feature>